<dbReference type="Proteomes" id="UP000694892">
    <property type="component" value="Chromosome 6L"/>
</dbReference>
<evidence type="ECO:0000313" key="2">
    <source>
        <dbReference type="EMBL" id="OCT76418.1"/>
    </source>
</evidence>
<gene>
    <name evidence="2" type="ORF">XELAEV_180316182mg</name>
</gene>
<feature type="non-terminal residue" evidence="2">
    <location>
        <position position="1"/>
    </location>
</feature>
<proteinExistence type="predicted"/>
<reference evidence="3" key="1">
    <citation type="journal article" date="2016" name="Nature">
        <title>Genome evolution in the allotetraploid frog Xenopus laevis.</title>
        <authorList>
            <person name="Session A.M."/>
            <person name="Uno Y."/>
            <person name="Kwon T."/>
            <person name="Chapman J.A."/>
            <person name="Toyoda A."/>
            <person name="Takahashi S."/>
            <person name="Fukui A."/>
            <person name="Hikosaka A."/>
            <person name="Suzuki A."/>
            <person name="Kondo M."/>
            <person name="van Heeringen S.J."/>
            <person name="Quigley I."/>
            <person name="Heinz S."/>
            <person name="Ogino H."/>
            <person name="Ochi H."/>
            <person name="Hellsten U."/>
            <person name="Lyons J.B."/>
            <person name="Simakov O."/>
            <person name="Putnam N."/>
            <person name="Stites J."/>
            <person name="Kuroki Y."/>
            <person name="Tanaka T."/>
            <person name="Michiue T."/>
            <person name="Watanabe M."/>
            <person name="Bogdanovic O."/>
            <person name="Lister R."/>
            <person name="Georgiou G."/>
            <person name="Paranjpe S.S."/>
            <person name="van Kruijsbergen I."/>
            <person name="Shu S."/>
            <person name="Carlson J."/>
            <person name="Kinoshita T."/>
            <person name="Ohta Y."/>
            <person name="Mawaribuchi S."/>
            <person name="Jenkins J."/>
            <person name="Grimwood J."/>
            <person name="Schmutz J."/>
            <person name="Mitros T."/>
            <person name="Mozaffari S.V."/>
            <person name="Suzuki Y."/>
            <person name="Haramoto Y."/>
            <person name="Yamamoto T.S."/>
            <person name="Takagi C."/>
            <person name="Heald R."/>
            <person name="Miller K."/>
            <person name="Haudenschild C."/>
            <person name="Kitzman J."/>
            <person name="Nakayama T."/>
            <person name="Izutsu Y."/>
            <person name="Robert J."/>
            <person name="Fortriede J."/>
            <person name="Burns K."/>
            <person name="Lotay V."/>
            <person name="Karimi K."/>
            <person name="Yasuoka Y."/>
            <person name="Dichmann D.S."/>
            <person name="Flajnik M.F."/>
            <person name="Houston D.W."/>
            <person name="Shendure J."/>
            <person name="DuPasquier L."/>
            <person name="Vize P.D."/>
            <person name="Zorn A.M."/>
            <person name="Ito M."/>
            <person name="Marcotte E.M."/>
            <person name="Wallingford J.B."/>
            <person name="Ito Y."/>
            <person name="Asashima M."/>
            <person name="Ueno N."/>
            <person name="Matsuda Y."/>
            <person name="Veenstra G.J."/>
            <person name="Fujiyama A."/>
            <person name="Harland R.M."/>
            <person name="Taira M."/>
            <person name="Rokhsar D.S."/>
        </authorList>
    </citation>
    <scope>NUCLEOTIDE SEQUENCE [LARGE SCALE GENOMIC DNA]</scope>
    <source>
        <strain evidence="3">J</strain>
    </source>
</reference>
<protein>
    <submittedName>
        <fullName evidence="2">Uncharacterized protein</fullName>
    </submittedName>
</protein>
<feature type="compositionally biased region" description="Polar residues" evidence="1">
    <location>
        <begin position="1"/>
        <end position="12"/>
    </location>
</feature>
<feature type="non-terminal residue" evidence="2">
    <location>
        <position position="64"/>
    </location>
</feature>
<dbReference type="EMBL" id="CM004476">
    <property type="protein sequence ID" value="OCT76418.1"/>
    <property type="molecule type" value="Genomic_DNA"/>
</dbReference>
<name>A0A974CN37_XENLA</name>
<dbReference type="AlphaFoldDB" id="A0A974CN37"/>
<accession>A0A974CN37</accession>
<sequence length="64" mass="6907">MSINGGSHTRINTLGRLTRSESGQDISGRYDMNNYHKMVGGGPGIQPMYTTTVYSSETTGDSYG</sequence>
<evidence type="ECO:0000256" key="1">
    <source>
        <dbReference type="SAM" id="MobiDB-lite"/>
    </source>
</evidence>
<organism evidence="2 3">
    <name type="scientific">Xenopus laevis</name>
    <name type="common">African clawed frog</name>
    <dbReference type="NCBI Taxonomy" id="8355"/>
    <lineage>
        <taxon>Eukaryota</taxon>
        <taxon>Metazoa</taxon>
        <taxon>Chordata</taxon>
        <taxon>Craniata</taxon>
        <taxon>Vertebrata</taxon>
        <taxon>Euteleostomi</taxon>
        <taxon>Amphibia</taxon>
        <taxon>Batrachia</taxon>
        <taxon>Anura</taxon>
        <taxon>Pipoidea</taxon>
        <taxon>Pipidae</taxon>
        <taxon>Xenopodinae</taxon>
        <taxon>Xenopus</taxon>
        <taxon>Xenopus</taxon>
    </lineage>
</organism>
<evidence type="ECO:0000313" key="3">
    <source>
        <dbReference type="Proteomes" id="UP000694892"/>
    </source>
</evidence>
<feature type="region of interest" description="Disordered" evidence="1">
    <location>
        <begin position="1"/>
        <end position="29"/>
    </location>
</feature>